<proteinExistence type="predicted"/>
<accession>A0A218YZJ4</accession>
<comment type="caution">
    <text evidence="2">The sequence shown here is derived from an EMBL/GenBank/DDBJ whole genome shotgun (WGS) entry which is preliminary data.</text>
</comment>
<dbReference type="OrthoDB" id="526941at2759"/>
<keyword evidence="1" id="KW-0812">Transmembrane</keyword>
<evidence type="ECO:0000313" key="2">
    <source>
        <dbReference type="EMBL" id="OWP01189.1"/>
    </source>
</evidence>
<dbReference type="Proteomes" id="UP000242519">
    <property type="component" value="Unassembled WGS sequence"/>
</dbReference>
<keyword evidence="3" id="KW-1185">Reference proteome</keyword>
<reference evidence="2 3" key="1">
    <citation type="submission" date="2017-04" db="EMBL/GenBank/DDBJ databases">
        <title>Draft genome sequence of Marssonina coronaria NL1: causal agent of apple blotch.</title>
        <authorList>
            <person name="Cheng Q."/>
        </authorList>
    </citation>
    <scope>NUCLEOTIDE SEQUENCE [LARGE SCALE GENOMIC DNA]</scope>
    <source>
        <strain evidence="2 3">NL1</strain>
    </source>
</reference>
<sequence length="391" mass="44240">MFSILFTNKAKSRLPWAIALGVWIMIWSLWLSGLQMNPFAAPLHLSENLPSNQLSEVSAELVGPIPISEPTVPKYASFDSFAGHENDSFVTDRPLILYSFFETPLALKNLKFFISHALHDNADFLFVLQGDTDAEMLLPVAGNIRFVKRENDCYDLGAFAEVLTTNDLYKKYTKYITMNSSIRGPFFPYWATGCWSERYLSRVTEDTKLVGLTMNCRPRVHIQSMMWATDRVGMEILLFPSASLVEKYKEILGDRDTAPVPKMKVAGINSCPHDYWDAVAVEVYATGLLQTAGFKVNPIMMAYHTSEKYEEQCGSVPDLLGPGDYYGMDLHPYDTIFHKTNRGLNELVLERLTSWADQSGYSSYDACKAPDTKPNKGVKKGWASRRQIWAR</sequence>
<protein>
    <submittedName>
        <fullName evidence="2">Uncharacterized protein</fullName>
    </submittedName>
</protein>
<keyword evidence="1" id="KW-0472">Membrane</keyword>
<dbReference type="AlphaFoldDB" id="A0A218YZJ4"/>
<dbReference type="InParanoid" id="A0A218YZJ4"/>
<gene>
    <name evidence="2" type="ORF">B2J93_5469</name>
</gene>
<name>A0A218YZJ4_9HELO</name>
<evidence type="ECO:0000313" key="3">
    <source>
        <dbReference type="Proteomes" id="UP000242519"/>
    </source>
</evidence>
<dbReference type="EMBL" id="MZNU01000281">
    <property type="protein sequence ID" value="OWP01189.1"/>
    <property type="molecule type" value="Genomic_DNA"/>
</dbReference>
<feature type="transmembrane region" description="Helical" evidence="1">
    <location>
        <begin position="12"/>
        <end position="30"/>
    </location>
</feature>
<dbReference type="STRING" id="503106.A0A218YZJ4"/>
<keyword evidence="1" id="KW-1133">Transmembrane helix</keyword>
<organism evidence="2 3">
    <name type="scientific">Diplocarpon coronariae</name>
    <dbReference type="NCBI Taxonomy" id="2795749"/>
    <lineage>
        <taxon>Eukaryota</taxon>
        <taxon>Fungi</taxon>
        <taxon>Dikarya</taxon>
        <taxon>Ascomycota</taxon>
        <taxon>Pezizomycotina</taxon>
        <taxon>Leotiomycetes</taxon>
        <taxon>Helotiales</taxon>
        <taxon>Drepanopezizaceae</taxon>
        <taxon>Diplocarpon</taxon>
    </lineage>
</organism>
<evidence type="ECO:0000256" key="1">
    <source>
        <dbReference type="SAM" id="Phobius"/>
    </source>
</evidence>